<gene>
    <name evidence="15" type="primary">TRIM69</name>
</gene>
<sequence length="505" mass="58075">MSTSTSKNPSTSSFTSLNEREASPVLASSSNTSWELRADDFTKELSCALCLELFKEPVILPCGHNFCKLCLETIWDKKGIFCPECHINIPDRTFIVNRALEKMAEKIKTFHVGCQQQKCLEHSEPLTLYWKPQEKLACFTCREAQIPKDQCTQFLLIPDAVQIYTERLLTLRIQLRSILVKLEVLKNAQEEKISNHKENKLQLQYHISLEFLKLHQFLHTKEKMLIHQLKEESEILLQEMETNLNKLQDRSQSAKDTLVCIQARLYQQNSAGFLKGIKPFIERMEHKTDNSSMGELVTGTLNPGEFKGPMHYAMWKEMKSILNPDITFITLDPKTAHPNLILSEGLTCVQHNDTKQILPDIPERFDCSVSVLGSEGFTTGKHYWEVEVKKKTKWTLGVVRESINRKGNYPLSPKEGHWLIKLRNKNELKAVDVHPKCLTLTSNPCRVGIYLDYEGGQVSFYEANAMSHIYTFIDTFTEKIYPYFCPCLNDSGENKEPLRIIAFSM</sequence>
<comment type="similarity">
    <text evidence="3">Belongs to the ohanin/vespryn family.</text>
</comment>
<organism evidence="14 15">
    <name type="scientific">Python bivittatus</name>
    <name type="common">Burmese python</name>
    <name type="synonym">Python molurus bivittatus</name>
    <dbReference type="NCBI Taxonomy" id="176946"/>
    <lineage>
        <taxon>Eukaryota</taxon>
        <taxon>Metazoa</taxon>
        <taxon>Chordata</taxon>
        <taxon>Craniata</taxon>
        <taxon>Vertebrata</taxon>
        <taxon>Euteleostomi</taxon>
        <taxon>Lepidosauria</taxon>
        <taxon>Squamata</taxon>
        <taxon>Bifurcata</taxon>
        <taxon>Unidentata</taxon>
        <taxon>Episquamata</taxon>
        <taxon>Toxicofera</taxon>
        <taxon>Serpentes</taxon>
        <taxon>Henophidia</taxon>
        <taxon>Pythonidae</taxon>
        <taxon>Python</taxon>
    </lineage>
</organism>
<dbReference type="InterPro" id="IPR001870">
    <property type="entry name" value="B30.2/SPRY"/>
</dbReference>
<dbReference type="Gene3D" id="2.60.120.920">
    <property type="match status" value="1"/>
</dbReference>
<evidence type="ECO:0000313" key="14">
    <source>
        <dbReference type="Proteomes" id="UP000695026"/>
    </source>
</evidence>
<dbReference type="RefSeq" id="XP_025021539.1">
    <property type="nucleotide sequence ID" value="XM_025165771.1"/>
</dbReference>
<keyword evidence="8" id="KW-0862">Zinc</keyword>
<comment type="function">
    <text evidence="9">Neurotoxin that produces dose-dependent hypolocomotion and hyperalgesia in mice. May directly act on the central nervous system, as it is 6500-fold more potent when administered intracerebroventricularly than intraperitoneal.</text>
</comment>
<dbReference type="InterPro" id="IPR006574">
    <property type="entry name" value="PRY"/>
</dbReference>
<dbReference type="AlphaFoldDB" id="A0A9F5IVI7"/>
<dbReference type="GO" id="GO:0005737">
    <property type="term" value="C:cytoplasm"/>
    <property type="evidence" value="ECO:0007669"/>
    <property type="project" value="UniProtKB-SubCell"/>
</dbReference>
<dbReference type="InterPro" id="IPR001841">
    <property type="entry name" value="Znf_RING"/>
</dbReference>
<protein>
    <submittedName>
        <fullName evidence="15">E3 ubiquitin-protein ligase TRIM69</fullName>
    </submittedName>
</protein>
<keyword evidence="11" id="KW-0175">Coiled coil</keyword>
<keyword evidence="5" id="KW-0800">Toxin</keyword>
<evidence type="ECO:0000256" key="8">
    <source>
        <dbReference type="ARBA" id="ARBA00022833"/>
    </source>
</evidence>
<feature type="domain" description="RING-type" evidence="12">
    <location>
        <begin position="47"/>
        <end position="86"/>
    </location>
</feature>
<dbReference type="SUPFAM" id="SSF49899">
    <property type="entry name" value="Concanavalin A-like lectins/glucanases"/>
    <property type="match status" value="1"/>
</dbReference>
<comment type="subcellular location">
    <subcellularLocation>
        <location evidence="1">Cytoplasm</location>
    </subcellularLocation>
</comment>
<evidence type="ECO:0000313" key="15">
    <source>
        <dbReference type="RefSeq" id="XP_025021539.1"/>
    </source>
</evidence>
<evidence type="ECO:0000256" key="11">
    <source>
        <dbReference type="SAM" id="Coils"/>
    </source>
</evidence>
<dbReference type="PRINTS" id="PR01407">
    <property type="entry name" value="BUTYPHLNCDUF"/>
</dbReference>
<keyword evidence="7 10" id="KW-0863">Zinc-finger</keyword>
<dbReference type="InterPro" id="IPR050143">
    <property type="entry name" value="TRIM/RBCC"/>
</dbReference>
<evidence type="ECO:0000259" key="12">
    <source>
        <dbReference type="PROSITE" id="PS50089"/>
    </source>
</evidence>
<evidence type="ECO:0000256" key="5">
    <source>
        <dbReference type="ARBA" id="ARBA00022699"/>
    </source>
</evidence>
<keyword evidence="5" id="KW-0528">Neurotoxin</keyword>
<evidence type="ECO:0000256" key="2">
    <source>
        <dbReference type="ARBA" id="ARBA00008518"/>
    </source>
</evidence>
<dbReference type="Pfam" id="PF13765">
    <property type="entry name" value="PRY"/>
    <property type="match status" value="1"/>
</dbReference>
<dbReference type="PROSITE" id="PS50188">
    <property type="entry name" value="B302_SPRY"/>
    <property type="match status" value="1"/>
</dbReference>
<name>A0A9F5IVI7_PYTBI</name>
<evidence type="ECO:0000259" key="13">
    <source>
        <dbReference type="PROSITE" id="PS50188"/>
    </source>
</evidence>
<dbReference type="SMART" id="SM00184">
    <property type="entry name" value="RING"/>
    <property type="match status" value="1"/>
</dbReference>
<dbReference type="InterPro" id="IPR003879">
    <property type="entry name" value="Butyrophylin_SPRY"/>
</dbReference>
<keyword evidence="6" id="KW-0479">Metal-binding</keyword>
<evidence type="ECO:0000256" key="10">
    <source>
        <dbReference type="PROSITE-ProRule" id="PRU00175"/>
    </source>
</evidence>
<feature type="domain" description="B30.2/SPRY" evidence="13">
    <location>
        <begin position="308"/>
        <end position="505"/>
    </location>
</feature>
<dbReference type="SMART" id="SM00589">
    <property type="entry name" value="PRY"/>
    <property type="match status" value="1"/>
</dbReference>
<evidence type="ECO:0000256" key="1">
    <source>
        <dbReference type="ARBA" id="ARBA00004496"/>
    </source>
</evidence>
<dbReference type="Pfam" id="PF00097">
    <property type="entry name" value="zf-C3HC4"/>
    <property type="match status" value="1"/>
</dbReference>
<comment type="similarity">
    <text evidence="2">Belongs to the TRIM/RBCC family.</text>
</comment>
<evidence type="ECO:0000256" key="7">
    <source>
        <dbReference type="ARBA" id="ARBA00022771"/>
    </source>
</evidence>
<dbReference type="PROSITE" id="PS00518">
    <property type="entry name" value="ZF_RING_1"/>
    <property type="match status" value="1"/>
</dbReference>
<dbReference type="CDD" id="cd15818">
    <property type="entry name" value="SPRY_PRY_TRIM69"/>
    <property type="match status" value="1"/>
</dbReference>
<dbReference type="SMART" id="SM00449">
    <property type="entry name" value="SPRY"/>
    <property type="match status" value="1"/>
</dbReference>
<evidence type="ECO:0000256" key="4">
    <source>
        <dbReference type="ARBA" id="ARBA00022490"/>
    </source>
</evidence>
<dbReference type="OMA" id="TEELTIH"/>
<dbReference type="Gene3D" id="3.30.40.10">
    <property type="entry name" value="Zinc/RING finger domain, C3HC4 (zinc finger)"/>
    <property type="match status" value="1"/>
</dbReference>
<dbReference type="OrthoDB" id="128536at2759"/>
<accession>A0A9F5IVI7</accession>
<dbReference type="InterPro" id="IPR043136">
    <property type="entry name" value="B30.2/SPRY_sf"/>
</dbReference>
<dbReference type="InterPro" id="IPR018957">
    <property type="entry name" value="Znf_C3HC4_RING-type"/>
</dbReference>
<dbReference type="GO" id="GO:0008270">
    <property type="term" value="F:zinc ion binding"/>
    <property type="evidence" value="ECO:0007669"/>
    <property type="project" value="UniProtKB-KW"/>
</dbReference>
<dbReference type="Pfam" id="PF00622">
    <property type="entry name" value="SPRY"/>
    <property type="match status" value="1"/>
</dbReference>
<keyword evidence="4" id="KW-0963">Cytoplasm</keyword>
<evidence type="ECO:0000256" key="6">
    <source>
        <dbReference type="ARBA" id="ARBA00022723"/>
    </source>
</evidence>
<dbReference type="InterPro" id="IPR003877">
    <property type="entry name" value="SPRY_dom"/>
</dbReference>
<dbReference type="GeneID" id="103062779"/>
<feature type="coiled-coil region" evidence="11">
    <location>
        <begin position="226"/>
        <end position="264"/>
    </location>
</feature>
<dbReference type="FunFam" id="2.60.120.920:FF:000004">
    <property type="entry name" value="Butyrophilin subfamily 1 member A1"/>
    <property type="match status" value="1"/>
</dbReference>
<dbReference type="SUPFAM" id="SSF57850">
    <property type="entry name" value="RING/U-box"/>
    <property type="match status" value="1"/>
</dbReference>
<dbReference type="InterPro" id="IPR017907">
    <property type="entry name" value="Znf_RING_CS"/>
</dbReference>
<evidence type="ECO:0000256" key="3">
    <source>
        <dbReference type="ARBA" id="ARBA00009651"/>
    </source>
</evidence>
<dbReference type="CTD" id="140691"/>
<keyword evidence="14" id="KW-1185">Reference proteome</keyword>
<dbReference type="InterPro" id="IPR013320">
    <property type="entry name" value="ConA-like_dom_sf"/>
</dbReference>
<dbReference type="Proteomes" id="UP000695026">
    <property type="component" value="Unplaced"/>
</dbReference>
<dbReference type="PROSITE" id="PS50089">
    <property type="entry name" value="ZF_RING_2"/>
    <property type="match status" value="1"/>
</dbReference>
<dbReference type="KEGG" id="pbi:103062779"/>
<proteinExistence type="inferred from homology"/>
<evidence type="ECO:0000256" key="9">
    <source>
        <dbReference type="ARBA" id="ARBA00034460"/>
    </source>
</evidence>
<dbReference type="PANTHER" id="PTHR24103">
    <property type="entry name" value="E3 UBIQUITIN-PROTEIN LIGASE TRIM"/>
    <property type="match status" value="1"/>
</dbReference>
<reference evidence="15" key="1">
    <citation type="submission" date="2025-08" db="UniProtKB">
        <authorList>
            <consortium name="RefSeq"/>
        </authorList>
    </citation>
    <scope>IDENTIFICATION</scope>
    <source>
        <tissue evidence="15">Liver</tissue>
    </source>
</reference>
<dbReference type="InterPro" id="IPR013083">
    <property type="entry name" value="Znf_RING/FYVE/PHD"/>
</dbReference>